<proteinExistence type="predicted"/>
<protein>
    <submittedName>
        <fullName evidence="1">Uncharacterized protein</fullName>
    </submittedName>
</protein>
<dbReference type="AlphaFoldDB" id="A0AAN9APR7"/>
<keyword evidence="2" id="KW-1185">Reference proteome</keyword>
<accession>A0AAN9APR7</accession>
<organism evidence="1 2">
    <name type="scientific">Littorina saxatilis</name>
    <dbReference type="NCBI Taxonomy" id="31220"/>
    <lineage>
        <taxon>Eukaryota</taxon>
        <taxon>Metazoa</taxon>
        <taxon>Spiralia</taxon>
        <taxon>Lophotrochozoa</taxon>
        <taxon>Mollusca</taxon>
        <taxon>Gastropoda</taxon>
        <taxon>Caenogastropoda</taxon>
        <taxon>Littorinimorpha</taxon>
        <taxon>Littorinoidea</taxon>
        <taxon>Littorinidae</taxon>
        <taxon>Littorina</taxon>
    </lineage>
</organism>
<reference evidence="1 2" key="1">
    <citation type="submission" date="2024-02" db="EMBL/GenBank/DDBJ databases">
        <title>Chromosome-scale genome assembly of the rough periwinkle Littorina saxatilis.</title>
        <authorList>
            <person name="De Jode A."/>
            <person name="Faria R."/>
            <person name="Formenti G."/>
            <person name="Sims Y."/>
            <person name="Smith T.P."/>
            <person name="Tracey A."/>
            <person name="Wood J.M.D."/>
            <person name="Zagrodzka Z.B."/>
            <person name="Johannesson K."/>
            <person name="Butlin R.K."/>
            <person name="Leder E.H."/>
        </authorList>
    </citation>
    <scope>NUCLEOTIDE SEQUENCE [LARGE SCALE GENOMIC DNA]</scope>
    <source>
        <strain evidence="1">Snail1</strain>
        <tissue evidence="1">Muscle</tissue>
    </source>
</reference>
<dbReference type="Proteomes" id="UP001374579">
    <property type="component" value="Unassembled WGS sequence"/>
</dbReference>
<name>A0AAN9APR7_9CAEN</name>
<dbReference type="EMBL" id="JBAMIC010000024">
    <property type="protein sequence ID" value="KAK7090685.1"/>
    <property type="molecule type" value="Genomic_DNA"/>
</dbReference>
<gene>
    <name evidence="1" type="ORF">V1264_010447</name>
</gene>
<evidence type="ECO:0000313" key="1">
    <source>
        <dbReference type="EMBL" id="KAK7090685.1"/>
    </source>
</evidence>
<comment type="caution">
    <text evidence="1">The sequence shown here is derived from an EMBL/GenBank/DDBJ whole genome shotgun (WGS) entry which is preliminary data.</text>
</comment>
<evidence type="ECO:0000313" key="2">
    <source>
        <dbReference type="Proteomes" id="UP001374579"/>
    </source>
</evidence>
<sequence length="153" mass="16480">MKNLEMKIKNQSESKGRFHNMTVLGVDSTLVCDSPEKILSEGTTEQTMGAFATSLDTDIDESVNCGVQSQGGNLVLMYGLPGGAGNPNFGWRSTRGGYQARFRATRNGRICGHDSGIIPRHVHSCLGSASHGESGRSYRVTMRSGGQDLSSYF</sequence>